<dbReference type="Proteomes" id="UP000693946">
    <property type="component" value="Unassembled WGS sequence"/>
</dbReference>
<gene>
    <name evidence="2" type="ORF">JOB18_048493</name>
</gene>
<protein>
    <submittedName>
        <fullName evidence="2">Ubl carboxyl-terminal hydrolase 18-like</fullName>
    </submittedName>
</protein>
<keyword evidence="2" id="KW-0378">Hydrolase</keyword>
<reference evidence="2 3" key="1">
    <citation type="journal article" date="2021" name="Sci. Rep.">
        <title>Chromosome anchoring in Senegalese sole (Solea senegalensis) reveals sex-associated markers and genome rearrangements in flatfish.</title>
        <authorList>
            <person name="Guerrero-Cozar I."/>
            <person name="Gomez-Garrido J."/>
            <person name="Berbel C."/>
            <person name="Martinez-Blanch J.F."/>
            <person name="Alioto T."/>
            <person name="Claros M.G."/>
            <person name="Gagnaire P.A."/>
            <person name="Manchado M."/>
        </authorList>
    </citation>
    <scope>NUCLEOTIDE SEQUENCE [LARGE SCALE GENOMIC DNA]</scope>
    <source>
        <strain evidence="2">Sse05_10M</strain>
    </source>
</reference>
<evidence type="ECO:0000313" key="3">
    <source>
        <dbReference type="Proteomes" id="UP000693946"/>
    </source>
</evidence>
<dbReference type="GO" id="GO:0016579">
    <property type="term" value="P:protein deubiquitination"/>
    <property type="evidence" value="ECO:0007669"/>
    <property type="project" value="InterPro"/>
</dbReference>
<dbReference type="InterPro" id="IPR001394">
    <property type="entry name" value="Peptidase_C19_UCH"/>
</dbReference>
<evidence type="ECO:0000259" key="1">
    <source>
        <dbReference type="Pfam" id="PF00443"/>
    </source>
</evidence>
<keyword evidence="3" id="KW-1185">Reference proteome</keyword>
<accession>A0AAV6PNN3</accession>
<dbReference type="AlphaFoldDB" id="A0AAV6PNN3"/>
<organism evidence="2 3">
    <name type="scientific">Solea senegalensis</name>
    <name type="common">Senegalese sole</name>
    <dbReference type="NCBI Taxonomy" id="28829"/>
    <lineage>
        <taxon>Eukaryota</taxon>
        <taxon>Metazoa</taxon>
        <taxon>Chordata</taxon>
        <taxon>Craniata</taxon>
        <taxon>Vertebrata</taxon>
        <taxon>Euteleostomi</taxon>
        <taxon>Actinopterygii</taxon>
        <taxon>Neopterygii</taxon>
        <taxon>Teleostei</taxon>
        <taxon>Neoteleostei</taxon>
        <taxon>Acanthomorphata</taxon>
        <taxon>Carangaria</taxon>
        <taxon>Pleuronectiformes</taxon>
        <taxon>Pleuronectoidei</taxon>
        <taxon>Soleidae</taxon>
        <taxon>Solea</taxon>
    </lineage>
</organism>
<comment type="caution">
    <text evidence="2">The sequence shown here is derived from an EMBL/GenBank/DDBJ whole genome shotgun (WGS) entry which is preliminary data.</text>
</comment>
<name>A0AAV6PNN3_SOLSE</name>
<feature type="non-terminal residue" evidence="2">
    <location>
        <position position="86"/>
    </location>
</feature>
<feature type="domain" description="Peptidase C19 ubiquitin carboxyl-terminal hydrolase" evidence="1">
    <location>
        <begin position="2"/>
        <end position="83"/>
    </location>
</feature>
<sequence length="86" mass="9996">MRGLSNHCNYYSVNSVLQCLFGNRELQCLIRQVDRDYRTPGKTIAVMLKRIICEMSNDSELPCDPTSFLHTMSSDSSDMRTMRHYN</sequence>
<evidence type="ECO:0000313" key="2">
    <source>
        <dbReference type="EMBL" id="KAG7472950.1"/>
    </source>
</evidence>
<dbReference type="EMBL" id="JAGKHQ010000127">
    <property type="protein sequence ID" value="KAG7472950.1"/>
    <property type="molecule type" value="Genomic_DNA"/>
</dbReference>
<dbReference type="Pfam" id="PF00443">
    <property type="entry name" value="UCH"/>
    <property type="match status" value="1"/>
</dbReference>
<proteinExistence type="predicted"/>
<dbReference type="GO" id="GO:0004843">
    <property type="term" value="F:cysteine-type deubiquitinase activity"/>
    <property type="evidence" value="ECO:0007669"/>
    <property type="project" value="InterPro"/>
</dbReference>